<dbReference type="AlphaFoldDB" id="A0A975GY87"/>
<accession>A0A975GY87</accession>
<evidence type="ECO:0000313" key="3">
    <source>
        <dbReference type="Proteomes" id="UP000663918"/>
    </source>
</evidence>
<keyword evidence="3" id="KW-1185">Reference proteome</keyword>
<dbReference type="EMBL" id="CP062222">
    <property type="protein sequence ID" value="QTC91330.1"/>
    <property type="molecule type" value="Genomic_DNA"/>
</dbReference>
<feature type="domain" description="SseB protein N-terminal" evidence="1">
    <location>
        <begin position="20"/>
        <end position="142"/>
    </location>
</feature>
<evidence type="ECO:0000313" key="2">
    <source>
        <dbReference type="EMBL" id="QTC91330.1"/>
    </source>
</evidence>
<organism evidence="2 3">
    <name type="scientific">Brevundimonas goettingensis</name>
    <dbReference type="NCBI Taxonomy" id="2774190"/>
    <lineage>
        <taxon>Bacteria</taxon>
        <taxon>Pseudomonadati</taxon>
        <taxon>Pseudomonadota</taxon>
        <taxon>Alphaproteobacteria</taxon>
        <taxon>Caulobacterales</taxon>
        <taxon>Caulobacteraceae</taxon>
        <taxon>Brevundimonas</taxon>
    </lineage>
</organism>
<dbReference type="Proteomes" id="UP000663918">
    <property type="component" value="Chromosome"/>
</dbReference>
<evidence type="ECO:0000259" key="1">
    <source>
        <dbReference type="Pfam" id="PF07179"/>
    </source>
</evidence>
<sequence length="260" mass="27578">MTDFLTAVSPAPTDAPLNGLEQVIDAAMADPQHWRAFEELLATVDLFLAPDGATLAAIAPGATGMRTLRPDEGMDVKGVTLDDGRVAAGVFTDPRRLQSIWGEDTTFIAMNGRQVLHLFREGPIILNPGSTRAMVFQKDDIADLLAAANRHAETLKAGGGRPSGKVHLSAPEPVPTVLVERLAAAFGPVGGTGITAAWLARAHWSEADRRGWYLDVRTARPSDEIRAMVQRAVSGVNFGTDTLDVAVGPAKEDGVGVRVI</sequence>
<dbReference type="InterPro" id="IPR009839">
    <property type="entry name" value="SseB_N"/>
</dbReference>
<name>A0A975GY87_9CAUL</name>
<reference evidence="2" key="1">
    <citation type="submission" date="2020-09" db="EMBL/GenBank/DDBJ databases">
        <title>Brevundimonas sp. LVF2 isolated from a puddle in Goettingen, Germany.</title>
        <authorList>
            <person name="Friedrich I."/>
            <person name="Klassen A."/>
            <person name="Hannes N."/>
            <person name="Schneider D."/>
            <person name="Hertel R."/>
            <person name="Daniel R."/>
        </authorList>
    </citation>
    <scope>NUCLEOTIDE SEQUENCE</scope>
    <source>
        <strain evidence="2">LVF2</strain>
    </source>
</reference>
<dbReference type="KEGG" id="bgoe:IFJ75_19405"/>
<dbReference type="Pfam" id="PF07179">
    <property type="entry name" value="SseB"/>
    <property type="match status" value="1"/>
</dbReference>
<gene>
    <name evidence="2" type="ORF">IFJ75_19405</name>
</gene>
<dbReference type="RefSeq" id="WP_207870505.1">
    <property type="nucleotide sequence ID" value="NZ_CP062222.1"/>
</dbReference>
<protein>
    <submittedName>
        <fullName evidence="2">SseB family protein</fullName>
    </submittedName>
</protein>
<proteinExistence type="predicted"/>